<evidence type="ECO:0000313" key="2">
    <source>
        <dbReference type="Proteomes" id="UP000476820"/>
    </source>
</evidence>
<dbReference type="GO" id="GO:0005829">
    <property type="term" value="C:cytosol"/>
    <property type="evidence" value="ECO:0007669"/>
    <property type="project" value="TreeGrafter"/>
</dbReference>
<dbReference type="InterPro" id="IPR003329">
    <property type="entry name" value="Cytidylyl_trans"/>
</dbReference>
<dbReference type="Proteomes" id="UP000476820">
    <property type="component" value="Unassembled WGS sequence"/>
</dbReference>
<comment type="caution">
    <text evidence="1">The sequence shown here is derived from an EMBL/GenBank/DDBJ whole genome shotgun (WGS) entry which is preliminary data.</text>
</comment>
<dbReference type="PANTHER" id="PTHR42866:SF1">
    <property type="entry name" value="SPORE COAT POLYSACCHARIDE BIOSYNTHESIS PROTEIN SPSF"/>
    <property type="match status" value="1"/>
</dbReference>
<keyword evidence="1" id="KW-0808">Transferase</keyword>
<dbReference type="InterPro" id="IPR029044">
    <property type="entry name" value="Nucleotide-diphossugar_trans"/>
</dbReference>
<accession>A0A6M0V8M8</accession>
<dbReference type="EMBL" id="SWOV01000057">
    <property type="protein sequence ID" value="NFF89243.1"/>
    <property type="molecule type" value="Genomic_DNA"/>
</dbReference>
<keyword evidence="1" id="KW-0548">Nucleotidyltransferase</keyword>
<dbReference type="Pfam" id="PF02348">
    <property type="entry name" value="CTP_transf_3"/>
    <property type="match status" value="1"/>
</dbReference>
<evidence type="ECO:0000313" key="1">
    <source>
        <dbReference type="EMBL" id="NFF89243.1"/>
    </source>
</evidence>
<proteinExistence type="predicted"/>
<gene>
    <name evidence="1" type="ORF">FC774_15420</name>
</gene>
<protein>
    <submittedName>
        <fullName evidence="1">Acylneuraminate cytidylyltransferase</fullName>
    </submittedName>
</protein>
<dbReference type="GO" id="GO:0016779">
    <property type="term" value="F:nucleotidyltransferase activity"/>
    <property type="evidence" value="ECO:0007669"/>
    <property type="project" value="UniProtKB-KW"/>
</dbReference>
<name>A0A6M0V8M8_CLOBO</name>
<organism evidence="1 2">
    <name type="scientific">Clostridium botulinum</name>
    <dbReference type="NCBI Taxonomy" id="1491"/>
    <lineage>
        <taxon>Bacteria</taxon>
        <taxon>Bacillati</taxon>
        <taxon>Bacillota</taxon>
        <taxon>Clostridia</taxon>
        <taxon>Eubacteriales</taxon>
        <taxon>Clostridiaceae</taxon>
        <taxon>Clostridium</taxon>
    </lineage>
</organism>
<sequence length="245" mass="28494">MKVVCIIQARMGSSRLPGKVLKKICGKTVLEHDINKVNLASNIDEIVIATTTNCEDDSIVEEAKRLGVKCFRGSENDVLSRYYFAAKKSNADTVIRITSDCPCLDYKILTYMLTMYLDKSSNVDYMNNTIERTYPRGYDIEIFSFAALEKAFINAKKEYEREHVTPYLYDLNNKFRILSYKNSKDYSKYRVTLDTKEDFEVIKAIYEELYTSNEYFLLEDVIEFLEKNPQIVKINQSIEQKKLGE</sequence>
<dbReference type="CDD" id="cd02518">
    <property type="entry name" value="GT2_SpsF"/>
    <property type="match status" value="1"/>
</dbReference>
<dbReference type="PANTHER" id="PTHR42866">
    <property type="entry name" value="3-DEOXY-MANNO-OCTULOSONATE CYTIDYLYLTRANSFERASE"/>
    <property type="match status" value="1"/>
</dbReference>
<dbReference type="RefSeq" id="WP_061302056.1">
    <property type="nucleotide sequence ID" value="NZ_LFPA01000129.1"/>
</dbReference>
<dbReference type="AlphaFoldDB" id="A0A6M0V8M8"/>
<reference evidence="1 2" key="1">
    <citation type="submission" date="2019-04" db="EMBL/GenBank/DDBJ databases">
        <title>Genome sequencing of Clostridium botulinum Groups I-IV and Clostridium butyricum.</title>
        <authorList>
            <person name="Brunt J."/>
            <person name="Van Vliet A.H.M."/>
            <person name="Stringer S.C."/>
            <person name="Carter A.T."/>
            <person name="Peck M.W."/>
        </authorList>
    </citation>
    <scope>NUCLEOTIDE SEQUENCE [LARGE SCALE GENOMIC DNA]</scope>
    <source>
        <strain evidence="1 2">1605</strain>
    </source>
</reference>
<dbReference type="Gene3D" id="3.90.550.10">
    <property type="entry name" value="Spore Coat Polysaccharide Biosynthesis Protein SpsA, Chain A"/>
    <property type="match status" value="1"/>
</dbReference>
<dbReference type="SUPFAM" id="SSF53448">
    <property type="entry name" value="Nucleotide-diphospho-sugar transferases"/>
    <property type="match status" value="1"/>
</dbReference>